<dbReference type="RefSeq" id="XP_009152696.1">
    <property type="nucleotide sequence ID" value="XM_009154448.1"/>
</dbReference>
<proteinExistence type="predicted"/>
<keyword evidence="2" id="KW-1185">Reference proteome</keyword>
<accession>H6BNG5</accession>
<gene>
    <name evidence="1" type="ORF">HMPREF1120_00450</name>
</gene>
<protein>
    <submittedName>
        <fullName evidence="1">Uncharacterized protein</fullName>
    </submittedName>
</protein>
<organism evidence="1 2">
    <name type="scientific">Exophiala dermatitidis (strain ATCC 34100 / CBS 525.76 / NIH/UT8656)</name>
    <name type="common">Black yeast</name>
    <name type="synonym">Wangiella dermatitidis</name>
    <dbReference type="NCBI Taxonomy" id="858893"/>
    <lineage>
        <taxon>Eukaryota</taxon>
        <taxon>Fungi</taxon>
        <taxon>Dikarya</taxon>
        <taxon>Ascomycota</taxon>
        <taxon>Pezizomycotina</taxon>
        <taxon>Eurotiomycetes</taxon>
        <taxon>Chaetothyriomycetidae</taxon>
        <taxon>Chaetothyriales</taxon>
        <taxon>Herpotrichiellaceae</taxon>
        <taxon>Exophiala</taxon>
    </lineage>
</organism>
<dbReference type="HOGENOM" id="CLU_1845109_0_0_1"/>
<dbReference type="Proteomes" id="UP000007304">
    <property type="component" value="Unassembled WGS sequence"/>
</dbReference>
<dbReference type="InParanoid" id="H6BNG5"/>
<dbReference type="GeneID" id="20305089"/>
<evidence type="ECO:0000313" key="2">
    <source>
        <dbReference type="Proteomes" id="UP000007304"/>
    </source>
</evidence>
<name>H6BNG5_EXODN</name>
<reference evidence="1" key="1">
    <citation type="submission" date="2011-07" db="EMBL/GenBank/DDBJ databases">
        <title>The Genome Sequence of Exophiala (Wangiella) dermatitidis NIH/UT8656.</title>
        <authorList>
            <consortium name="The Broad Institute Genome Sequencing Platform"/>
            <person name="Cuomo C."/>
            <person name="Wang Z."/>
            <person name="Hunicke-Smith S."/>
            <person name="Szanislo P.J."/>
            <person name="Earl A."/>
            <person name="Young S.K."/>
            <person name="Zeng Q."/>
            <person name="Gargeya S."/>
            <person name="Fitzgerald M."/>
            <person name="Haas B."/>
            <person name="Abouelleil A."/>
            <person name="Alvarado L."/>
            <person name="Arachchi H.M."/>
            <person name="Berlin A."/>
            <person name="Brown A."/>
            <person name="Chapman S.B."/>
            <person name="Chen Z."/>
            <person name="Dunbar C."/>
            <person name="Freedman E."/>
            <person name="Gearin G."/>
            <person name="Gellesch M."/>
            <person name="Goldberg J."/>
            <person name="Griggs A."/>
            <person name="Gujja S."/>
            <person name="Heiman D."/>
            <person name="Howarth C."/>
            <person name="Larson L."/>
            <person name="Lui A."/>
            <person name="MacDonald P.J.P."/>
            <person name="Montmayeur A."/>
            <person name="Murphy C."/>
            <person name="Neiman D."/>
            <person name="Pearson M."/>
            <person name="Priest M."/>
            <person name="Roberts A."/>
            <person name="Saif S."/>
            <person name="Shea T."/>
            <person name="Shenoy N."/>
            <person name="Sisk P."/>
            <person name="Stolte C."/>
            <person name="Sykes S."/>
            <person name="Wortman J."/>
            <person name="Nusbaum C."/>
            <person name="Birren B."/>
        </authorList>
    </citation>
    <scope>NUCLEOTIDE SEQUENCE</scope>
    <source>
        <strain evidence="1">NIH/UT8656</strain>
    </source>
</reference>
<sequence length="139" mass="16023">MEMSEPGLMDGQRLFLAHSPFLYYKRLAMPGNGHQRMYYHADHKRLERCREKGPQSLQIAFRQRVTTLFVTIHLDERLVLANRITKLQSTLNNAKGFVSRAGEPGIASTRVIPVNSFREGFCWAQRTQTGSHHRTLNAR</sequence>
<dbReference type="EMBL" id="JH226130">
    <property type="protein sequence ID" value="EHY52235.1"/>
    <property type="molecule type" value="Genomic_DNA"/>
</dbReference>
<evidence type="ECO:0000313" key="1">
    <source>
        <dbReference type="EMBL" id="EHY52235.1"/>
    </source>
</evidence>
<dbReference type="VEuPathDB" id="FungiDB:HMPREF1120_00450"/>
<dbReference type="AlphaFoldDB" id="H6BNG5"/>